<sequence>MDMLRKEKIYQIIDDDSKQFTLEDLKQKDVGITSYQIADQLHIARNNASTDLNELWEEGKIIKITGKKKFAFFSQKIFSELTGICLQKKTVCPTLSKLMSDHSIIETTQDPFSNLIGADSSLKNSIISAKASILYPGGTMHTLLLGDSGVGKSLFAKTMYQFGLNEHVFQEDSKFVVFNCADYANNSELLLSQLFGSLKGSYTGAEQTREGLIAHANGGVLFLDEIHRLPPEGQEMLFYFIDTGKYRMLGESGVEHRANVSLIMATTENPDNHLLTTFLRRIPMIIRIPNLEEKSIEEKKNLVLHLYNLEAIATHIPIMIDRDALMALVLYDPPGNIGQLKNDIRLSVARSYLEQKQSTLEQLNVHDYSLSQLVQNSIERLDSKTKEDYTKCLIKDAYYVPPYPCRFKDDENISPVDFSQPTHTDIKSQFEEYVQKIAASLEDSTHPAFILDDEIQDIMAFTHEWILYHMNLLLERSQNAAFAFYLKSIHENNKNSFNFVTNDTSEEMIEVGRNLIKEIETRFHFQIPDSQVHMIASILQTFKNNEPRTSKIHMFVLAHGDSLATNIAGVVNNLLNGSFLIPFDMSLTKNVDEILDDLIITIQKEPDDGDIILFVDMGSLTSIEDILKQHISQRIFVVPTIHTVILLESVRKVSYLNYTAEAVLNDVVRMTKKLDHALEHHIKKYIKQYTEKVIYTICHSGEGTARYLEMYLKNILEKNNIFNIDIISLSNDSPKKIRKMIQNTSQRKEVLCIIGNIDPEIEEYPFISLEDILMRDGVTKVIRLLGDEHLLQDQKTIYSFKRDIFIDVSLETVQKYLLYLDAKKIAPVILDFIEKIERVLQKNCDNNILIKLIIHICCMVERLMFGEYSAPDDIETNTSDLLNAIIKNKAILENAFHIQITFGECKFISEIFQNEQ</sequence>
<dbReference type="InterPro" id="IPR011608">
    <property type="entry name" value="PRD"/>
</dbReference>
<dbReference type="PATRIC" id="fig|649755.3.peg.1397"/>
<name>U2NY42_9FIRM</name>
<evidence type="ECO:0000313" key="8">
    <source>
        <dbReference type="Proteomes" id="UP000016658"/>
    </source>
</evidence>
<reference evidence="7 8" key="1">
    <citation type="submission" date="2013-06" db="EMBL/GenBank/DDBJ databases">
        <authorList>
            <person name="Weinstock G."/>
            <person name="Sodergren E."/>
            <person name="Lobos E.A."/>
            <person name="Fulton L."/>
            <person name="Fulton R."/>
            <person name="Courtney L."/>
            <person name="Fronick C."/>
            <person name="O'Laughlin M."/>
            <person name="Godfrey J."/>
            <person name="Wilson R.M."/>
            <person name="Miner T."/>
            <person name="Farmer C."/>
            <person name="Delehaunty K."/>
            <person name="Cordes M."/>
            <person name="Minx P."/>
            <person name="Tomlinson C."/>
            <person name="Chen J."/>
            <person name="Wollam A."/>
            <person name="Pepin K.H."/>
            <person name="Bhonagiri V."/>
            <person name="Zhang X."/>
            <person name="Warren W."/>
            <person name="Mitreva M."/>
            <person name="Mardis E.R."/>
            <person name="Wilson R.K."/>
        </authorList>
    </citation>
    <scope>NUCLEOTIDE SEQUENCE [LARGE SCALE GENOMIC DNA]</scope>
    <source>
        <strain evidence="7 8">ATCC 27803</strain>
    </source>
</reference>
<evidence type="ECO:0000259" key="4">
    <source>
        <dbReference type="PROSITE" id="PS50045"/>
    </source>
</evidence>
<dbReference type="SUPFAM" id="SSF52794">
    <property type="entry name" value="PTS system IIB component-like"/>
    <property type="match status" value="1"/>
</dbReference>
<comment type="caution">
    <text evidence="7">The sequence shown here is derived from an EMBL/GenBank/DDBJ whole genome shotgun (WGS) entry which is preliminary data.</text>
</comment>
<keyword evidence="2" id="KW-0547">Nucleotide-binding</keyword>
<dbReference type="HOGENOM" id="CLU_014204_1_0_9"/>
<dbReference type="EMBL" id="AWVI01000073">
    <property type="protein sequence ID" value="ERK43000.1"/>
    <property type="molecule type" value="Genomic_DNA"/>
</dbReference>
<dbReference type="Gene3D" id="3.40.50.300">
    <property type="entry name" value="P-loop containing nucleotide triphosphate hydrolases"/>
    <property type="match status" value="1"/>
</dbReference>
<dbReference type="SUPFAM" id="SSF63520">
    <property type="entry name" value="PTS-regulatory domain, PRD"/>
    <property type="match status" value="1"/>
</dbReference>
<dbReference type="Gene3D" id="3.40.50.510">
    <property type="entry name" value="Phosphotransferase system, mannose-type IIA component"/>
    <property type="match status" value="1"/>
</dbReference>
<dbReference type="OrthoDB" id="9765164at2"/>
<dbReference type="InterPro" id="IPR004701">
    <property type="entry name" value="PTS_EIIA_man-typ"/>
</dbReference>
<dbReference type="PROSITE" id="PS51372">
    <property type="entry name" value="PRD_2"/>
    <property type="match status" value="2"/>
</dbReference>
<dbReference type="PANTHER" id="PTHR32071">
    <property type="entry name" value="TRANSCRIPTIONAL REGULATORY PROTEIN"/>
    <property type="match status" value="1"/>
</dbReference>
<dbReference type="Proteomes" id="UP000016658">
    <property type="component" value="Unassembled WGS sequence"/>
</dbReference>
<dbReference type="PROSITE" id="PS51096">
    <property type="entry name" value="PTS_EIIA_TYPE_4"/>
    <property type="match status" value="1"/>
</dbReference>
<evidence type="ECO:0000256" key="2">
    <source>
        <dbReference type="ARBA" id="ARBA00022741"/>
    </source>
</evidence>
<dbReference type="PANTHER" id="PTHR32071:SF38">
    <property type="entry name" value="PSP OPERON TRANSCRIPTIONAL ACTIVATOR"/>
    <property type="match status" value="1"/>
</dbReference>
<feature type="domain" description="PRD" evidence="6">
    <location>
        <begin position="820"/>
        <end position="916"/>
    </location>
</feature>
<evidence type="ECO:0000259" key="6">
    <source>
        <dbReference type="PROSITE" id="PS51372"/>
    </source>
</evidence>
<dbReference type="InterPro" id="IPR002078">
    <property type="entry name" value="Sigma_54_int"/>
</dbReference>
<dbReference type="InterPro" id="IPR003593">
    <property type="entry name" value="AAA+_ATPase"/>
</dbReference>
<evidence type="ECO:0000256" key="3">
    <source>
        <dbReference type="ARBA" id="ARBA00022840"/>
    </source>
</evidence>
<dbReference type="GO" id="GO:0005524">
    <property type="term" value="F:ATP binding"/>
    <property type="evidence" value="ECO:0007669"/>
    <property type="project" value="UniProtKB-KW"/>
</dbReference>
<dbReference type="SUPFAM" id="SSF52540">
    <property type="entry name" value="P-loop containing nucleoside triphosphate hydrolases"/>
    <property type="match status" value="1"/>
</dbReference>
<evidence type="ECO:0000256" key="1">
    <source>
        <dbReference type="ARBA" id="ARBA00022679"/>
    </source>
</evidence>
<dbReference type="GO" id="GO:0009401">
    <property type="term" value="P:phosphoenolpyruvate-dependent sugar phosphotransferase system"/>
    <property type="evidence" value="ECO:0007669"/>
    <property type="project" value="InterPro"/>
</dbReference>
<dbReference type="Gene3D" id="1.10.1790.10">
    <property type="entry name" value="PRD domain"/>
    <property type="match status" value="1"/>
</dbReference>
<dbReference type="GO" id="GO:0006355">
    <property type="term" value="P:regulation of DNA-templated transcription"/>
    <property type="evidence" value="ECO:0007669"/>
    <property type="project" value="InterPro"/>
</dbReference>
<dbReference type="SMART" id="SM00382">
    <property type="entry name" value="AAA"/>
    <property type="match status" value="1"/>
</dbReference>
<dbReference type="GO" id="GO:0016020">
    <property type="term" value="C:membrane"/>
    <property type="evidence" value="ECO:0007669"/>
    <property type="project" value="InterPro"/>
</dbReference>
<evidence type="ECO:0000259" key="5">
    <source>
        <dbReference type="PROSITE" id="PS51096"/>
    </source>
</evidence>
<dbReference type="InterPro" id="IPR036662">
    <property type="entry name" value="PTS_EIIA_man-typ_sf"/>
</dbReference>
<feature type="domain" description="PRD" evidence="6">
    <location>
        <begin position="425"/>
        <end position="549"/>
    </location>
</feature>
<dbReference type="SUPFAM" id="SSF53062">
    <property type="entry name" value="PTS system fructose IIA component-like"/>
    <property type="match status" value="1"/>
</dbReference>
<proteinExistence type="predicted"/>
<organism evidence="7 8">
    <name type="scientific">Faecalitalea cylindroides ATCC 27803</name>
    <dbReference type="NCBI Taxonomy" id="649755"/>
    <lineage>
        <taxon>Bacteria</taxon>
        <taxon>Bacillati</taxon>
        <taxon>Bacillota</taxon>
        <taxon>Erysipelotrichia</taxon>
        <taxon>Erysipelotrichales</taxon>
        <taxon>Erysipelotrichaceae</taxon>
        <taxon>Faecalitalea</taxon>
    </lineage>
</organism>
<dbReference type="Pfam" id="PF00158">
    <property type="entry name" value="Sigma54_activat"/>
    <property type="match status" value="1"/>
</dbReference>
<dbReference type="PROSITE" id="PS50045">
    <property type="entry name" value="SIGMA54_INTERACT_4"/>
    <property type="match status" value="1"/>
</dbReference>
<dbReference type="CDD" id="cd00009">
    <property type="entry name" value="AAA"/>
    <property type="match status" value="1"/>
</dbReference>
<gene>
    <name evidence="7" type="ORF">HMPREF0367_01508</name>
</gene>
<dbReference type="InterPro" id="IPR036634">
    <property type="entry name" value="PRD_sf"/>
</dbReference>
<dbReference type="InterPro" id="IPR036095">
    <property type="entry name" value="PTS_EIIB-like_sf"/>
</dbReference>
<feature type="domain" description="PTS EIIA type-4" evidence="5">
    <location>
        <begin position="551"/>
        <end position="678"/>
    </location>
</feature>
<keyword evidence="3" id="KW-0067">ATP-binding</keyword>
<keyword evidence="1" id="KW-0808">Transferase</keyword>
<protein>
    <submittedName>
        <fullName evidence="7">Sigma-54 interaction domain protein</fullName>
    </submittedName>
</protein>
<feature type="domain" description="Sigma-54 factor interaction" evidence="4">
    <location>
        <begin position="115"/>
        <end position="349"/>
    </location>
</feature>
<dbReference type="GO" id="GO:0008982">
    <property type="term" value="F:protein-N(PI)-phosphohistidine-sugar phosphotransferase activity"/>
    <property type="evidence" value="ECO:0007669"/>
    <property type="project" value="InterPro"/>
</dbReference>
<dbReference type="Pfam" id="PF00874">
    <property type="entry name" value="PRD"/>
    <property type="match status" value="1"/>
</dbReference>
<accession>U2NY42</accession>
<dbReference type="AlphaFoldDB" id="U2NY42"/>
<dbReference type="InterPro" id="IPR027417">
    <property type="entry name" value="P-loop_NTPase"/>
</dbReference>
<evidence type="ECO:0000313" key="7">
    <source>
        <dbReference type="EMBL" id="ERK43000.1"/>
    </source>
</evidence>